<keyword evidence="3" id="KW-1185">Reference proteome</keyword>
<evidence type="ECO:0000313" key="3">
    <source>
        <dbReference type="Proteomes" id="UP000822688"/>
    </source>
</evidence>
<sequence>MTKIPLSKNLVSYESLQMKNIQGSTNLHKALCQHGLGDMKGLPQNFNRDIAAGILFEGKQRESPNKLNLTKRLSQHYASDSNYLQ</sequence>
<name>A0A8T0HQE1_CERPU</name>
<proteinExistence type="predicted"/>
<comment type="caution">
    <text evidence="2">The sequence shown here is derived from an EMBL/GenBank/DDBJ whole genome shotgun (WGS) entry which is preliminary data.</text>
</comment>
<reference evidence="2" key="1">
    <citation type="submission" date="2020-06" db="EMBL/GenBank/DDBJ databases">
        <title>WGS assembly of Ceratodon purpureus strain R40.</title>
        <authorList>
            <person name="Carey S.B."/>
            <person name="Jenkins J."/>
            <person name="Shu S."/>
            <person name="Lovell J.T."/>
            <person name="Sreedasyam A."/>
            <person name="Maumus F."/>
            <person name="Tiley G.P."/>
            <person name="Fernandez-Pozo N."/>
            <person name="Barry K."/>
            <person name="Chen C."/>
            <person name="Wang M."/>
            <person name="Lipzen A."/>
            <person name="Daum C."/>
            <person name="Saski C.A."/>
            <person name="Payton A.C."/>
            <person name="Mcbreen J.C."/>
            <person name="Conrad R.E."/>
            <person name="Kollar L.M."/>
            <person name="Olsson S."/>
            <person name="Huttunen S."/>
            <person name="Landis J.B."/>
            <person name="Wickett N.J."/>
            <person name="Johnson M.G."/>
            <person name="Rensing S.A."/>
            <person name="Grimwood J."/>
            <person name="Schmutz J."/>
            <person name="Mcdaniel S.F."/>
        </authorList>
    </citation>
    <scope>NUCLEOTIDE SEQUENCE</scope>
    <source>
        <strain evidence="2">R40</strain>
    </source>
</reference>
<gene>
    <name evidence="2" type="ORF">KC19_VG125100</name>
</gene>
<dbReference type="AlphaFoldDB" id="A0A8T0HQE1"/>
<dbReference type="Proteomes" id="UP000822688">
    <property type="component" value="Chromosome V"/>
</dbReference>
<dbReference type="EMBL" id="CM026426">
    <property type="protein sequence ID" value="KAG0572788.1"/>
    <property type="molecule type" value="Genomic_DNA"/>
</dbReference>
<evidence type="ECO:0000313" key="2">
    <source>
        <dbReference type="EMBL" id="KAG0572788.1"/>
    </source>
</evidence>
<protein>
    <submittedName>
        <fullName evidence="2">Uncharacterized protein</fullName>
    </submittedName>
</protein>
<feature type="region of interest" description="Disordered" evidence="1">
    <location>
        <begin position="66"/>
        <end position="85"/>
    </location>
</feature>
<accession>A0A8T0HQE1</accession>
<evidence type="ECO:0000256" key="1">
    <source>
        <dbReference type="SAM" id="MobiDB-lite"/>
    </source>
</evidence>
<organism evidence="2 3">
    <name type="scientific">Ceratodon purpureus</name>
    <name type="common">Fire moss</name>
    <name type="synonym">Dicranum purpureum</name>
    <dbReference type="NCBI Taxonomy" id="3225"/>
    <lineage>
        <taxon>Eukaryota</taxon>
        <taxon>Viridiplantae</taxon>
        <taxon>Streptophyta</taxon>
        <taxon>Embryophyta</taxon>
        <taxon>Bryophyta</taxon>
        <taxon>Bryophytina</taxon>
        <taxon>Bryopsida</taxon>
        <taxon>Dicranidae</taxon>
        <taxon>Pseudoditrichales</taxon>
        <taxon>Ditrichaceae</taxon>
        <taxon>Ceratodon</taxon>
    </lineage>
</organism>